<dbReference type="Pfam" id="PF00561">
    <property type="entry name" value="Abhydrolase_1"/>
    <property type="match status" value="1"/>
</dbReference>
<feature type="domain" description="AB hydrolase-1" evidence="2">
    <location>
        <begin position="26"/>
        <end position="243"/>
    </location>
</feature>
<keyword evidence="4" id="KW-1185">Reference proteome</keyword>
<organism evidence="3 4">
    <name type="scientific">Nocardioides caricicola</name>
    <dbReference type="NCBI Taxonomy" id="634770"/>
    <lineage>
        <taxon>Bacteria</taxon>
        <taxon>Bacillati</taxon>
        <taxon>Actinomycetota</taxon>
        <taxon>Actinomycetes</taxon>
        <taxon>Propionibacteriales</taxon>
        <taxon>Nocardioidaceae</taxon>
        <taxon>Nocardioides</taxon>
    </lineage>
</organism>
<reference evidence="4" key="1">
    <citation type="journal article" date="2019" name="Int. J. Syst. Evol. Microbiol.">
        <title>The Global Catalogue of Microorganisms (GCM) 10K type strain sequencing project: providing services to taxonomists for standard genome sequencing and annotation.</title>
        <authorList>
            <consortium name="The Broad Institute Genomics Platform"/>
            <consortium name="The Broad Institute Genome Sequencing Center for Infectious Disease"/>
            <person name="Wu L."/>
            <person name="Ma J."/>
        </authorList>
    </citation>
    <scope>NUCLEOTIDE SEQUENCE [LARGE SCALE GENOMIC DNA]</scope>
    <source>
        <strain evidence="4">KACC 13778</strain>
    </source>
</reference>
<dbReference type="Gene3D" id="3.40.50.1820">
    <property type="entry name" value="alpha/beta hydrolase"/>
    <property type="match status" value="1"/>
</dbReference>
<evidence type="ECO:0000313" key="4">
    <source>
        <dbReference type="Proteomes" id="UP001595956"/>
    </source>
</evidence>
<sequence>MSHPITQFTNDGLTFDVLDEGPSDGPPVVLLHGFPERSSSWRHVAPLLHAAGFRTLAPDQRGYSRGARPSRRRDYTLRRLVGDVVALVERVGGPVHLVGHDWGASVAWSVAALRPDLVRTLTAVSVPHPAAFVEAMLSSSQLAKSWYMGLFQLPWLPEWAAHRPGGQFERALLRGGMTGPDVERFRAEIVEDGALPYALNWYRAIPFLDPGATGQKVRVPTTHVWSDHDVALARRGADRTEDWVDAPYELVVLEGVTHWIPTQAPAALAEVILERITA</sequence>
<protein>
    <submittedName>
        <fullName evidence="3">Alpha/beta fold hydrolase</fullName>
    </submittedName>
</protein>
<dbReference type="PANTHER" id="PTHR43329">
    <property type="entry name" value="EPOXIDE HYDROLASE"/>
    <property type="match status" value="1"/>
</dbReference>
<evidence type="ECO:0000259" key="2">
    <source>
        <dbReference type="Pfam" id="PF00561"/>
    </source>
</evidence>
<gene>
    <name evidence="3" type="ORF">ACFPKY_13905</name>
</gene>
<dbReference type="EMBL" id="JBHSMD010000004">
    <property type="protein sequence ID" value="MFC5494208.1"/>
    <property type="molecule type" value="Genomic_DNA"/>
</dbReference>
<dbReference type="InterPro" id="IPR000639">
    <property type="entry name" value="Epox_hydrolase-like"/>
</dbReference>
<name>A0ABW0N369_9ACTN</name>
<accession>A0ABW0N369</accession>
<dbReference type="PRINTS" id="PR00412">
    <property type="entry name" value="EPOXHYDRLASE"/>
</dbReference>
<dbReference type="InterPro" id="IPR029058">
    <property type="entry name" value="AB_hydrolase_fold"/>
</dbReference>
<proteinExistence type="predicted"/>
<evidence type="ECO:0000256" key="1">
    <source>
        <dbReference type="ARBA" id="ARBA00022801"/>
    </source>
</evidence>
<comment type="caution">
    <text evidence="3">The sequence shown here is derived from an EMBL/GenBank/DDBJ whole genome shotgun (WGS) entry which is preliminary data.</text>
</comment>
<evidence type="ECO:0000313" key="3">
    <source>
        <dbReference type="EMBL" id="MFC5494208.1"/>
    </source>
</evidence>
<dbReference type="Proteomes" id="UP001595956">
    <property type="component" value="Unassembled WGS sequence"/>
</dbReference>
<keyword evidence="1 3" id="KW-0378">Hydrolase</keyword>
<dbReference type="SUPFAM" id="SSF53474">
    <property type="entry name" value="alpha/beta-Hydrolases"/>
    <property type="match status" value="1"/>
</dbReference>
<dbReference type="InterPro" id="IPR000073">
    <property type="entry name" value="AB_hydrolase_1"/>
</dbReference>
<dbReference type="GO" id="GO:0016787">
    <property type="term" value="F:hydrolase activity"/>
    <property type="evidence" value="ECO:0007669"/>
    <property type="project" value="UniProtKB-KW"/>
</dbReference>
<dbReference type="RefSeq" id="WP_345180050.1">
    <property type="nucleotide sequence ID" value="NZ_BAABFQ010000007.1"/>
</dbReference>